<dbReference type="InterPro" id="IPR014438">
    <property type="entry name" value="Glucan_biosyn_MdoG/MdoD"/>
</dbReference>
<dbReference type="GO" id="GO:0030246">
    <property type="term" value="F:carbohydrate binding"/>
    <property type="evidence" value="ECO:0007669"/>
    <property type="project" value="InterPro"/>
</dbReference>
<dbReference type="PANTHER" id="PTHR30504:SF2">
    <property type="entry name" value="GLUCANS BIOSYNTHESIS PROTEIN G"/>
    <property type="match status" value="1"/>
</dbReference>
<keyword evidence="4" id="KW-0732">Signal</keyword>
<dbReference type="InterPro" id="IPR014718">
    <property type="entry name" value="GH-type_carb-bd"/>
</dbReference>
<dbReference type="EMBL" id="FNBW01000020">
    <property type="protein sequence ID" value="SDG52015.1"/>
    <property type="molecule type" value="Genomic_DNA"/>
</dbReference>
<feature type="domain" description="Glucan biosynthesis periplasmic MdoG C-terminal" evidence="6">
    <location>
        <begin position="33"/>
        <end position="498"/>
    </location>
</feature>
<dbReference type="GO" id="GO:0051274">
    <property type="term" value="P:beta-glucan biosynthetic process"/>
    <property type="evidence" value="ECO:0007669"/>
    <property type="project" value="TreeGrafter"/>
</dbReference>
<dbReference type="SUPFAM" id="SSF74650">
    <property type="entry name" value="Galactose mutarotase-like"/>
    <property type="match status" value="1"/>
</dbReference>
<evidence type="ECO:0000256" key="4">
    <source>
        <dbReference type="ARBA" id="ARBA00022729"/>
    </source>
</evidence>
<organism evidence="7 8">
    <name type="scientific">Thalassobaculum litoreum DSM 18839</name>
    <dbReference type="NCBI Taxonomy" id="1123362"/>
    <lineage>
        <taxon>Bacteria</taxon>
        <taxon>Pseudomonadati</taxon>
        <taxon>Pseudomonadota</taxon>
        <taxon>Alphaproteobacteria</taxon>
        <taxon>Rhodospirillales</taxon>
        <taxon>Thalassobaculaceae</taxon>
        <taxon>Thalassobaculum</taxon>
    </lineage>
</organism>
<accession>A0A8G2BN98</accession>
<evidence type="ECO:0000313" key="8">
    <source>
        <dbReference type="Proteomes" id="UP000198615"/>
    </source>
</evidence>
<dbReference type="InterPro" id="IPR007444">
    <property type="entry name" value="Glucan_biosyn_MdoG_C"/>
</dbReference>
<keyword evidence="8" id="KW-1185">Reference proteome</keyword>
<dbReference type="Gene3D" id="2.70.98.10">
    <property type="match status" value="1"/>
</dbReference>
<keyword evidence="5" id="KW-0574">Periplasm</keyword>
<dbReference type="OrthoDB" id="9777817at2"/>
<reference evidence="7 8" key="1">
    <citation type="submission" date="2016-10" db="EMBL/GenBank/DDBJ databases">
        <authorList>
            <person name="Varghese N."/>
            <person name="Submissions S."/>
        </authorList>
    </citation>
    <scope>NUCLEOTIDE SEQUENCE [LARGE SCALE GENOMIC DNA]</scope>
    <source>
        <strain evidence="7 8">DSM 18839</strain>
    </source>
</reference>
<proteinExistence type="inferred from homology"/>
<evidence type="ECO:0000313" key="7">
    <source>
        <dbReference type="EMBL" id="SDG52015.1"/>
    </source>
</evidence>
<dbReference type="InterPro" id="IPR011013">
    <property type="entry name" value="Gal_mutarotase_sf_dom"/>
</dbReference>
<dbReference type="InterPro" id="IPR014756">
    <property type="entry name" value="Ig_E-set"/>
</dbReference>
<name>A0A8G2BN98_9PROT</name>
<comment type="pathway">
    <text evidence="2">Glycan metabolism; osmoregulated periplasmic glucan (OPG) biosynthesis.</text>
</comment>
<dbReference type="AlphaFoldDB" id="A0A8G2BN98"/>
<dbReference type="PANTHER" id="PTHR30504">
    <property type="entry name" value="GLUCANS BIOSYNTHESIS PROTEIN"/>
    <property type="match status" value="1"/>
</dbReference>
<evidence type="ECO:0000256" key="2">
    <source>
        <dbReference type="ARBA" id="ARBA00005001"/>
    </source>
</evidence>
<dbReference type="UniPathway" id="UPA00637"/>
<evidence type="ECO:0000256" key="5">
    <source>
        <dbReference type="ARBA" id="ARBA00022764"/>
    </source>
</evidence>
<dbReference type="FunFam" id="2.70.98.10:FF:000001">
    <property type="entry name" value="Glucans biosynthesis protein G"/>
    <property type="match status" value="1"/>
</dbReference>
<sequence>MVRGLLWSAAALSGANGLGMRTAWADDEAPTGFGDVVAQAQALAEREFGDRPPAGPGELAELTYDQYHDIRFRQEHALWVEQGLGFEVDLFHPGFRFMRPVEVYDVDGTGRHPVTLSPEMFDYGPRVTPPASDTDLAFTGFRARAPINAPDRLDEFAVFQGGTRFRAVGSGQRYGVSARGLAINTADAEGEEFPDFTAFWLIRPVQGDSTMTVLALMDSPSIAGAYRFQIRPGESTVIDVDTVLFPRRQVAKIGLGPLTSMFLYDASARAGYDDFRTAVHNSDGLQMLTGNGERIFRPLANPSRLQISAFQDTNPRGFGLVQRNRHFADFQDLDSRFDLRPSTWVEPVGEWGPGSVVLVEIPTDAETNDNIVAYWRPSAPFEPGSRTDLSYRLHYCSTPPDNVPLARVAATRGGRGGDGRRRLFVIDFVGLPAIERMPRAEVSQSNGVILNVMAEPNPVDGSYRVSFEVDPGDESLVELRVVLVGDAGPVSETWLYRWTSA</sequence>
<dbReference type="RefSeq" id="WP_139189440.1">
    <property type="nucleotide sequence ID" value="NZ_FNBW01000020.1"/>
</dbReference>
<comment type="caution">
    <text evidence="7">The sequence shown here is derived from an EMBL/GenBank/DDBJ whole genome shotgun (WGS) entry which is preliminary data.</text>
</comment>
<dbReference type="GO" id="GO:0003824">
    <property type="term" value="F:catalytic activity"/>
    <property type="evidence" value="ECO:0007669"/>
    <property type="project" value="InterPro"/>
</dbReference>
<comment type="similarity">
    <text evidence="3">Belongs to the OpgD/OpgG family.</text>
</comment>
<dbReference type="SUPFAM" id="SSF81296">
    <property type="entry name" value="E set domains"/>
    <property type="match status" value="1"/>
</dbReference>
<gene>
    <name evidence="7" type="ORF">SAMN05660686_04692</name>
</gene>
<evidence type="ECO:0000259" key="6">
    <source>
        <dbReference type="Pfam" id="PF04349"/>
    </source>
</evidence>
<comment type="subcellular location">
    <subcellularLocation>
        <location evidence="1">Periplasm</location>
    </subcellularLocation>
</comment>
<evidence type="ECO:0000256" key="1">
    <source>
        <dbReference type="ARBA" id="ARBA00004418"/>
    </source>
</evidence>
<evidence type="ECO:0000256" key="3">
    <source>
        <dbReference type="ARBA" id="ARBA00009284"/>
    </source>
</evidence>
<dbReference type="Gene3D" id="2.60.40.10">
    <property type="entry name" value="Immunoglobulins"/>
    <property type="match status" value="1"/>
</dbReference>
<dbReference type="InterPro" id="IPR013783">
    <property type="entry name" value="Ig-like_fold"/>
</dbReference>
<dbReference type="PIRSF" id="PIRSF006281">
    <property type="entry name" value="MdoG"/>
    <property type="match status" value="1"/>
</dbReference>
<dbReference type="GO" id="GO:0030288">
    <property type="term" value="C:outer membrane-bounded periplasmic space"/>
    <property type="evidence" value="ECO:0007669"/>
    <property type="project" value="TreeGrafter"/>
</dbReference>
<protein>
    <submittedName>
        <fullName evidence="7">Glucans biosynthesis protein</fullName>
    </submittedName>
</protein>
<dbReference type="Proteomes" id="UP000198615">
    <property type="component" value="Unassembled WGS sequence"/>
</dbReference>
<dbReference type="Pfam" id="PF04349">
    <property type="entry name" value="MdoG"/>
    <property type="match status" value="1"/>
</dbReference>